<sequence>MQDFKEVISKLVKEFNETRSPECEASVVSVERDSLLVEFTGTAAACSCCFDEHAQDFIYYLKDFTGMDFEITEMKRPTFGKFLVRFERLET</sequence>
<organism evidence="1">
    <name type="scientific">candidate division WOR-3 bacterium</name>
    <dbReference type="NCBI Taxonomy" id="2052148"/>
    <lineage>
        <taxon>Bacteria</taxon>
        <taxon>Bacteria division WOR-3</taxon>
    </lineage>
</organism>
<comment type="caution">
    <text evidence="1">The sequence shown here is derived from an EMBL/GenBank/DDBJ whole genome shotgun (WGS) entry which is preliminary data.</text>
</comment>
<proteinExistence type="predicted"/>
<dbReference type="EMBL" id="DTGD01000230">
    <property type="protein sequence ID" value="HGB36468.1"/>
    <property type="molecule type" value="Genomic_DNA"/>
</dbReference>
<reference evidence="1" key="1">
    <citation type="journal article" date="2020" name="mSystems">
        <title>Genome- and Community-Level Interaction Insights into Carbon Utilization and Element Cycling Functions of Hydrothermarchaeota in Hydrothermal Sediment.</title>
        <authorList>
            <person name="Zhou Z."/>
            <person name="Liu Y."/>
            <person name="Xu W."/>
            <person name="Pan J."/>
            <person name="Luo Z.H."/>
            <person name="Li M."/>
        </authorList>
    </citation>
    <scope>NUCLEOTIDE SEQUENCE [LARGE SCALE GENOMIC DNA]</scope>
    <source>
        <strain evidence="1">SpSt-754</strain>
    </source>
</reference>
<protein>
    <recommendedName>
        <fullName evidence="2">NIF system FeS cluster assembly NifU C-terminal domain-containing protein</fullName>
    </recommendedName>
</protein>
<dbReference type="AlphaFoldDB" id="A0A7V3KPN8"/>
<name>A0A7V3KPN8_UNCW3</name>
<evidence type="ECO:0008006" key="2">
    <source>
        <dbReference type="Google" id="ProtNLM"/>
    </source>
</evidence>
<accession>A0A7V3KPN8</accession>
<gene>
    <name evidence="1" type="ORF">ENV38_06160</name>
</gene>
<evidence type="ECO:0000313" key="1">
    <source>
        <dbReference type="EMBL" id="HGB36468.1"/>
    </source>
</evidence>